<reference evidence="2" key="1">
    <citation type="submission" date="2014-09" db="EMBL/GenBank/DDBJ databases">
        <authorList>
            <person name="Magalhaes I.L.F."/>
            <person name="Oliveira U."/>
            <person name="Santos F.R."/>
            <person name="Vidigal T.H.D.A."/>
            <person name="Brescovit A.D."/>
            <person name="Santos A.J."/>
        </authorList>
    </citation>
    <scope>NUCLEOTIDE SEQUENCE</scope>
    <source>
        <tissue evidence="2">Shoot tissue taken approximately 20 cm above the soil surface</tissue>
    </source>
</reference>
<accession>A0A0A9CPV2</accession>
<feature type="signal peptide" evidence="1">
    <location>
        <begin position="1"/>
        <end position="20"/>
    </location>
</feature>
<dbReference type="EMBL" id="GBRH01224378">
    <property type="protein sequence ID" value="JAD73517.1"/>
    <property type="molecule type" value="Transcribed_RNA"/>
</dbReference>
<protein>
    <submittedName>
        <fullName evidence="2">Uncharacterized protein</fullName>
    </submittedName>
</protein>
<evidence type="ECO:0000313" key="2">
    <source>
        <dbReference type="EMBL" id="JAD73517.1"/>
    </source>
</evidence>
<dbReference type="AlphaFoldDB" id="A0A0A9CPV2"/>
<sequence length="49" mass="5532">MLVHIFLGISIFSLMELSLHQQALLQCFLSINIVLNGMTLERSSILMIV</sequence>
<proteinExistence type="predicted"/>
<name>A0A0A9CPV2_ARUDO</name>
<organism evidence="2">
    <name type="scientific">Arundo donax</name>
    <name type="common">Giant reed</name>
    <name type="synonym">Donax arundinaceus</name>
    <dbReference type="NCBI Taxonomy" id="35708"/>
    <lineage>
        <taxon>Eukaryota</taxon>
        <taxon>Viridiplantae</taxon>
        <taxon>Streptophyta</taxon>
        <taxon>Embryophyta</taxon>
        <taxon>Tracheophyta</taxon>
        <taxon>Spermatophyta</taxon>
        <taxon>Magnoliopsida</taxon>
        <taxon>Liliopsida</taxon>
        <taxon>Poales</taxon>
        <taxon>Poaceae</taxon>
        <taxon>PACMAD clade</taxon>
        <taxon>Arundinoideae</taxon>
        <taxon>Arundineae</taxon>
        <taxon>Arundo</taxon>
    </lineage>
</organism>
<feature type="chain" id="PRO_5002044572" evidence="1">
    <location>
        <begin position="21"/>
        <end position="49"/>
    </location>
</feature>
<reference evidence="2" key="2">
    <citation type="journal article" date="2015" name="Data Brief">
        <title>Shoot transcriptome of the giant reed, Arundo donax.</title>
        <authorList>
            <person name="Barrero R.A."/>
            <person name="Guerrero F.D."/>
            <person name="Moolhuijzen P."/>
            <person name="Goolsby J.A."/>
            <person name="Tidwell J."/>
            <person name="Bellgard S.E."/>
            <person name="Bellgard M.I."/>
        </authorList>
    </citation>
    <scope>NUCLEOTIDE SEQUENCE</scope>
    <source>
        <tissue evidence="2">Shoot tissue taken approximately 20 cm above the soil surface</tissue>
    </source>
</reference>
<keyword evidence="1" id="KW-0732">Signal</keyword>
<evidence type="ECO:0000256" key="1">
    <source>
        <dbReference type="SAM" id="SignalP"/>
    </source>
</evidence>